<dbReference type="GO" id="GO:0005662">
    <property type="term" value="C:DNA replication factor A complex"/>
    <property type="evidence" value="ECO:0007669"/>
    <property type="project" value="UniProtKB-ARBA"/>
</dbReference>
<sequence length="630" mass="70038">MELSTGEIAKIKMLDNGCSVTTPVTLQVISNLQPFGNQNAGAPLRFRCMASDGEQSIVMVLPVHLTALVDEQKICRYTVLKVQRYNFTKKKGPNDQMMSFIIVGDAEVVGTATDKLGSPEKMGMSAAAPSAMAAPQQPQQQQTQSAYQPQQQPQQQQQSYGSSSFMSRVEESKPSAYSGGGMAPVHSGNAPILHPIKDLNPYHNRWTIRARVTQKSAIKSWNKPNSQGRLFSVNLLDDSGEIRATAFTQQVDRLFPMLETGKVYYISNAQVKMARPQFSTLNNQYELTFDDSTTVEQCVETAGVPQEQFNFIPLANLLNHEKGSIIDVLCVVRDIGDLTEITPRNGPTDRKMIKRELTVVDRSGYQVRLTLWGQEATEFSLPKDSIIAFKGIRVGDFGGRTLSLPSIGTMTANPDISEAHMLRGWYDSTGRNSTYQTYDSAASSAGSGAGVRQDQLKTMAQVRDENLGGSDQPDYFTVKGTVVFIRSSSLAYPACASPDCNKKAIEDSMSGQWRCEKCERTFATPDYRYIFSVNVSDETGHNWMQCFNEIGEKLMGCPASEMVRLQQTDDAAFNRKVTEATFQEMVFRCRAKSETFNDNTRVRITIMNMNPVDYVAESRRLNKLIESFSI</sequence>
<dbReference type="SUPFAM" id="SSF50249">
    <property type="entry name" value="Nucleic acid-binding proteins"/>
    <property type="match status" value="3"/>
</dbReference>
<dbReference type="PANTHER" id="PTHR47165:SF4">
    <property type="entry name" value="OS03G0429900 PROTEIN"/>
    <property type="match status" value="1"/>
</dbReference>
<dbReference type="EMBL" id="JANBUW010000010">
    <property type="protein sequence ID" value="KAJ2851630.1"/>
    <property type="molecule type" value="Genomic_DNA"/>
</dbReference>
<dbReference type="InterPro" id="IPR013955">
    <property type="entry name" value="Rep_factor-A_C"/>
</dbReference>
<comment type="caution">
    <text evidence="15">The sequence shown here is derived from an EMBL/GenBank/DDBJ whole genome shotgun (WGS) entry which is preliminary data.</text>
</comment>
<dbReference type="InterPro" id="IPR004591">
    <property type="entry name" value="Rfa1"/>
</dbReference>
<dbReference type="InterPro" id="IPR007199">
    <property type="entry name" value="Rep_factor-A_N"/>
</dbReference>
<feature type="region of interest" description="Disordered" evidence="10">
    <location>
        <begin position="114"/>
        <end position="183"/>
    </location>
</feature>
<evidence type="ECO:0000259" key="13">
    <source>
        <dbReference type="Pfam" id="PF08646"/>
    </source>
</evidence>
<dbReference type="InterPro" id="IPR012340">
    <property type="entry name" value="NA-bd_OB-fold"/>
</dbReference>
<evidence type="ECO:0000256" key="3">
    <source>
        <dbReference type="ARBA" id="ARBA00022705"/>
    </source>
</evidence>
<evidence type="ECO:0000256" key="10">
    <source>
        <dbReference type="SAM" id="MobiDB-lite"/>
    </source>
</evidence>
<dbReference type="FunFam" id="2.40.50.140:FF:000041">
    <property type="entry name" value="Replication protein A subunit"/>
    <property type="match status" value="1"/>
</dbReference>
<dbReference type="Pfam" id="PF16900">
    <property type="entry name" value="REPA_OB_2"/>
    <property type="match status" value="1"/>
</dbReference>
<dbReference type="FunFam" id="2.40.50.140:FF:000064">
    <property type="entry name" value="Replication protein A subunit"/>
    <property type="match status" value="1"/>
</dbReference>
<dbReference type="GO" id="GO:0007004">
    <property type="term" value="P:telomere maintenance via telomerase"/>
    <property type="evidence" value="ECO:0007669"/>
    <property type="project" value="UniProtKB-ARBA"/>
</dbReference>
<dbReference type="Proteomes" id="UP001139887">
    <property type="component" value="Unassembled WGS sequence"/>
</dbReference>
<keyword evidence="3 9" id="KW-0235">DNA replication</keyword>
<evidence type="ECO:0000256" key="4">
    <source>
        <dbReference type="ARBA" id="ARBA00022723"/>
    </source>
</evidence>
<evidence type="ECO:0000259" key="12">
    <source>
        <dbReference type="Pfam" id="PF04057"/>
    </source>
</evidence>
<dbReference type="AlphaFoldDB" id="A0A9W8I9W4"/>
<comment type="subcellular location">
    <subcellularLocation>
        <location evidence="1 9">Nucleus</location>
    </subcellularLocation>
</comment>
<keyword evidence="8 9" id="KW-0539">Nucleus</keyword>
<evidence type="ECO:0000256" key="2">
    <source>
        <dbReference type="ARBA" id="ARBA00005690"/>
    </source>
</evidence>
<organism evidence="15 16">
    <name type="scientific">Coemansia brasiliensis</name>
    <dbReference type="NCBI Taxonomy" id="2650707"/>
    <lineage>
        <taxon>Eukaryota</taxon>
        <taxon>Fungi</taxon>
        <taxon>Fungi incertae sedis</taxon>
        <taxon>Zoopagomycota</taxon>
        <taxon>Kickxellomycotina</taxon>
        <taxon>Kickxellomycetes</taxon>
        <taxon>Kickxellales</taxon>
        <taxon>Kickxellaceae</taxon>
        <taxon>Coemansia</taxon>
    </lineage>
</organism>
<dbReference type="CDD" id="cd04475">
    <property type="entry name" value="RPA1_DBD_B"/>
    <property type="match status" value="1"/>
</dbReference>
<feature type="domain" description="Replication factor-A protein 1 N-terminal" evidence="12">
    <location>
        <begin position="3"/>
        <end position="108"/>
    </location>
</feature>
<dbReference type="GO" id="GO:0006281">
    <property type="term" value="P:DNA repair"/>
    <property type="evidence" value="ECO:0007669"/>
    <property type="project" value="InterPro"/>
</dbReference>
<reference evidence="15" key="1">
    <citation type="submission" date="2022-07" db="EMBL/GenBank/DDBJ databases">
        <title>Phylogenomic reconstructions and comparative analyses of Kickxellomycotina fungi.</title>
        <authorList>
            <person name="Reynolds N.K."/>
            <person name="Stajich J.E."/>
            <person name="Barry K."/>
            <person name="Grigoriev I.V."/>
            <person name="Crous P."/>
            <person name="Smith M.E."/>
        </authorList>
    </citation>
    <scope>NUCLEOTIDE SEQUENCE</scope>
    <source>
        <strain evidence="15">NRRL 1566</strain>
    </source>
</reference>
<dbReference type="GO" id="GO:0003677">
    <property type="term" value="F:DNA binding"/>
    <property type="evidence" value="ECO:0007669"/>
    <property type="project" value="UniProtKB-KW"/>
</dbReference>
<dbReference type="GO" id="GO:0006260">
    <property type="term" value="P:DNA replication"/>
    <property type="evidence" value="ECO:0007669"/>
    <property type="project" value="UniProtKB-KW"/>
</dbReference>
<dbReference type="NCBIfam" id="TIGR00617">
    <property type="entry name" value="rpa1"/>
    <property type="match status" value="1"/>
</dbReference>
<keyword evidence="7 9" id="KW-0238">DNA-binding</keyword>
<evidence type="ECO:0000256" key="8">
    <source>
        <dbReference type="ARBA" id="ARBA00023242"/>
    </source>
</evidence>
<evidence type="ECO:0000259" key="11">
    <source>
        <dbReference type="Pfam" id="PF01336"/>
    </source>
</evidence>
<evidence type="ECO:0000313" key="15">
    <source>
        <dbReference type="EMBL" id="KAJ2851630.1"/>
    </source>
</evidence>
<keyword evidence="6 9" id="KW-0862">Zinc</keyword>
<dbReference type="OrthoDB" id="1751331at2759"/>
<keyword evidence="4 9" id="KW-0479">Metal-binding</keyword>
<dbReference type="Pfam" id="PF01336">
    <property type="entry name" value="tRNA_anti-codon"/>
    <property type="match status" value="1"/>
</dbReference>
<evidence type="ECO:0000256" key="5">
    <source>
        <dbReference type="ARBA" id="ARBA00022771"/>
    </source>
</evidence>
<evidence type="ECO:0000313" key="16">
    <source>
        <dbReference type="Proteomes" id="UP001139887"/>
    </source>
</evidence>
<dbReference type="Pfam" id="PF04057">
    <property type="entry name" value="Rep-A_N"/>
    <property type="match status" value="1"/>
</dbReference>
<dbReference type="CDD" id="cd04474">
    <property type="entry name" value="RPA1_DBD_A"/>
    <property type="match status" value="1"/>
</dbReference>
<dbReference type="PANTHER" id="PTHR47165">
    <property type="entry name" value="OS03G0429900 PROTEIN"/>
    <property type="match status" value="1"/>
</dbReference>
<dbReference type="InterPro" id="IPR004365">
    <property type="entry name" value="NA-bd_OB_tRNA"/>
</dbReference>
<evidence type="ECO:0000256" key="7">
    <source>
        <dbReference type="ARBA" id="ARBA00023125"/>
    </source>
</evidence>
<comment type="similarity">
    <text evidence="2 9">Belongs to the replication factor A protein 1 family.</text>
</comment>
<keyword evidence="5 9" id="KW-0863">Zinc-finger</keyword>
<feature type="compositionally biased region" description="Low complexity" evidence="10">
    <location>
        <begin position="125"/>
        <end position="164"/>
    </location>
</feature>
<protein>
    <recommendedName>
        <fullName evidence="9">Replication protein A subunit</fullName>
    </recommendedName>
</protein>
<comment type="subunit">
    <text evidence="9">Component of the heterotrimeric canonical replication protein A complex (RPA).</text>
</comment>
<proteinExistence type="inferred from homology"/>
<dbReference type="GO" id="GO:0008270">
    <property type="term" value="F:zinc ion binding"/>
    <property type="evidence" value="ECO:0007669"/>
    <property type="project" value="UniProtKB-KW"/>
</dbReference>
<evidence type="ECO:0000256" key="1">
    <source>
        <dbReference type="ARBA" id="ARBA00004123"/>
    </source>
</evidence>
<evidence type="ECO:0000256" key="6">
    <source>
        <dbReference type="ARBA" id="ARBA00022833"/>
    </source>
</evidence>
<name>A0A9W8I9W4_9FUNG</name>
<accession>A0A9W8I9W4</accession>
<comment type="function">
    <text evidence="9">As part of the replication protein A (RPA/RP-A), a single-stranded DNA-binding heterotrimeric complex, may play an essential role in DNA replication, recombination and repair. Binds and stabilizes single-stranded DNA intermediates, preventing complementary DNA reannealing and recruiting different proteins involved in DNA metabolism.</text>
</comment>
<dbReference type="CDD" id="cd04476">
    <property type="entry name" value="RPA1_DBD_C"/>
    <property type="match status" value="1"/>
</dbReference>
<dbReference type="InterPro" id="IPR047192">
    <property type="entry name" value="Euk_RPA1_DBD_C"/>
</dbReference>
<keyword evidence="16" id="KW-1185">Reference proteome</keyword>
<dbReference type="Pfam" id="PF08646">
    <property type="entry name" value="Rep_fac-A_C"/>
    <property type="match status" value="1"/>
</dbReference>
<evidence type="ECO:0000259" key="14">
    <source>
        <dbReference type="Pfam" id="PF16900"/>
    </source>
</evidence>
<dbReference type="FunFam" id="2.40.50.140:FF:000090">
    <property type="entry name" value="Replication protein A subunit"/>
    <property type="match status" value="1"/>
</dbReference>
<feature type="domain" description="Replication protein A OB" evidence="14">
    <location>
        <begin position="315"/>
        <end position="413"/>
    </location>
</feature>
<dbReference type="GO" id="GO:0006310">
    <property type="term" value="P:DNA recombination"/>
    <property type="evidence" value="ECO:0007669"/>
    <property type="project" value="InterPro"/>
</dbReference>
<feature type="domain" description="Replication factor A C-terminal" evidence="13">
    <location>
        <begin position="475"/>
        <end position="621"/>
    </location>
</feature>
<feature type="domain" description="OB" evidence="11">
    <location>
        <begin position="206"/>
        <end position="276"/>
    </location>
</feature>
<evidence type="ECO:0000256" key="9">
    <source>
        <dbReference type="RuleBase" id="RU364130"/>
    </source>
</evidence>
<gene>
    <name evidence="15" type="primary">RFA1</name>
    <name evidence="15" type="ORF">IWW36_000953</name>
</gene>
<dbReference type="InterPro" id="IPR031657">
    <property type="entry name" value="REPA_OB_2"/>
</dbReference>
<dbReference type="Gene3D" id="2.40.50.140">
    <property type="entry name" value="Nucleic acid-binding proteins"/>
    <property type="match status" value="4"/>
</dbReference>
<dbReference type="GO" id="GO:0000781">
    <property type="term" value="C:chromosome, telomeric region"/>
    <property type="evidence" value="ECO:0007669"/>
    <property type="project" value="UniProtKB-ARBA"/>
</dbReference>